<dbReference type="PROSITE" id="PS51257">
    <property type="entry name" value="PROKAR_LIPOPROTEIN"/>
    <property type="match status" value="1"/>
</dbReference>
<comment type="caution">
    <text evidence="2">The sequence shown here is derived from an EMBL/GenBank/DDBJ whole genome shotgun (WGS) entry which is preliminary data.</text>
</comment>
<evidence type="ECO:0000256" key="1">
    <source>
        <dbReference type="SAM" id="SignalP"/>
    </source>
</evidence>
<dbReference type="Proteomes" id="UP000824150">
    <property type="component" value="Unassembled WGS sequence"/>
</dbReference>
<evidence type="ECO:0000313" key="2">
    <source>
        <dbReference type="EMBL" id="MBU3826539.1"/>
    </source>
</evidence>
<dbReference type="AlphaFoldDB" id="A0A9E2KM95"/>
<proteinExistence type="predicted"/>
<keyword evidence="1" id="KW-0732">Signal</keyword>
<name>A0A9E2KM95_9GAMM</name>
<organism evidence="2 3">
    <name type="scientific">Candidatus Anaerobiospirillum merdipullorum</name>
    <dbReference type="NCBI Taxonomy" id="2838450"/>
    <lineage>
        <taxon>Bacteria</taxon>
        <taxon>Pseudomonadati</taxon>
        <taxon>Pseudomonadota</taxon>
        <taxon>Gammaproteobacteria</taxon>
        <taxon>Aeromonadales</taxon>
        <taxon>Succinivibrionaceae</taxon>
        <taxon>Anaerobiospirillum</taxon>
    </lineage>
</organism>
<feature type="signal peptide" evidence="1">
    <location>
        <begin position="1"/>
        <end position="20"/>
    </location>
</feature>
<accession>A0A9E2KM95</accession>
<protein>
    <recommendedName>
        <fullName evidence="4">Lipoprotein</fullName>
    </recommendedName>
</protein>
<gene>
    <name evidence="2" type="ORF">IAA31_03515</name>
</gene>
<evidence type="ECO:0008006" key="4">
    <source>
        <dbReference type="Google" id="ProtNLM"/>
    </source>
</evidence>
<evidence type="ECO:0000313" key="3">
    <source>
        <dbReference type="Proteomes" id="UP000824150"/>
    </source>
</evidence>
<dbReference type="EMBL" id="JAHLFG010000037">
    <property type="protein sequence ID" value="MBU3826539.1"/>
    <property type="molecule type" value="Genomic_DNA"/>
</dbReference>
<feature type="chain" id="PRO_5038899665" description="Lipoprotein" evidence="1">
    <location>
        <begin position="21"/>
        <end position="133"/>
    </location>
</feature>
<sequence length="133" mass="14686">MMMKKCALACALALSLGVVGCSSWTEPVLTPSTTFSQIYSVADVRDAIFKACQNRNWLVTADEPGKISANLIVRSHQVQVDIPYSATGYTINYVSSVNMKAGGGEIHNKYNNWVNNLDHDIRFNLQKTMALKN</sequence>
<reference evidence="2" key="2">
    <citation type="submission" date="2021-04" db="EMBL/GenBank/DDBJ databases">
        <authorList>
            <person name="Gilroy R."/>
        </authorList>
    </citation>
    <scope>NUCLEOTIDE SEQUENCE</scope>
    <source>
        <strain evidence="2">687</strain>
    </source>
</reference>
<reference evidence="2" key="1">
    <citation type="journal article" date="2021" name="PeerJ">
        <title>Extensive microbial diversity within the chicken gut microbiome revealed by metagenomics and culture.</title>
        <authorList>
            <person name="Gilroy R."/>
            <person name="Ravi A."/>
            <person name="Getino M."/>
            <person name="Pursley I."/>
            <person name="Horton D.L."/>
            <person name="Alikhan N.F."/>
            <person name="Baker D."/>
            <person name="Gharbi K."/>
            <person name="Hall N."/>
            <person name="Watson M."/>
            <person name="Adriaenssens E.M."/>
            <person name="Foster-Nyarko E."/>
            <person name="Jarju S."/>
            <person name="Secka A."/>
            <person name="Antonio M."/>
            <person name="Oren A."/>
            <person name="Chaudhuri R.R."/>
            <person name="La Ragione R."/>
            <person name="Hildebrand F."/>
            <person name="Pallen M.J."/>
        </authorList>
    </citation>
    <scope>NUCLEOTIDE SEQUENCE</scope>
    <source>
        <strain evidence="2">687</strain>
    </source>
</reference>